<dbReference type="RefSeq" id="WP_046078755.1">
    <property type="nucleotide sequence ID" value="NZ_BJUS01000002.1"/>
</dbReference>
<sequence>MRGSNVRHYEQTHIGFDEHGNEYVIDEYHDLPDLEDLQHGGAISRGLPNFKTRDGHEVERLGPGEFSVRVPGEERGVSVWTHDPEHV</sequence>
<protein>
    <submittedName>
        <fullName evidence="1">Uncharacterized protein</fullName>
    </submittedName>
</protein>
<dbReference type="Proteomes" id="UP000321121">
    <property type="component" value="Unassembled WGS sequence"/>
</dbReference>
<evidence type="ECO:0000313" key="2">
    <source>
        <dbReference type="Proteomes" id="UP000321121"/>
    </source>
</evidence>
<accession>A0ABQ0U4A9</accession>
<gene>
    <name evidence="1" type="ORF">HHA04nite_03830</name>
</gene>
<name>A0ABQ0U4A9_9GAMM</name>
<dbReference type="EMBL" id="BJUS01000002">
    <property type="protein sequence ID" value="GEK71839.1"/>
    <property type="molecule type" value="Genomic_DNA"/>
</dbReference>
<comment type="caution">
    <text evidence="1">The sequence shown here is derived from an EMBL/GenBank/DDBJ whole genome shotgun (WGS) entry which is preliminary data.</text>
</comment>
<proteinExistence type="predicted"/>
<evidence type="ECO:0000313" key="1">
    <source>
        <dbReference type="EMBL" id="GEK71839.1"/>
    </source>
</evidence>
<organism evidence="1 2">
    <name type="scientific">Halomonas halophila</name>
    <dbReference type="NCBI Taxonomy" id="29573"/>
    <lineage>
        <taxon>Bacteria</taxon>
        <taxon>Pseudomonadati</taxon>
        <taxon>Pseudomonadota</taxon>
        <taxon>Gammaproteobacteria</taxon>
        <taxon>Oceanospirillales</taxon>
        <taxon>Halomonadaceae</taxon>
        <taxon>Halomonas</taxon>
    </lineage>
</organism>
<reference evidence="1 2" key="1">
    <citation type="submission" date="2019-07" db="EMBL/GenBank/DDBJ databases">
        <title>Whole genome shotgun sequence of Halomonas halophila NBRC 102604.</title>
        <authorList>
            <person name="Hosoyama A."/>
            <person name="Uohara A."/>
            <person name="Ohji S."/>
            <person name="Ichikawa N."/>
        </authorList>
    </citation>
    <scope>NUCLEOTIDE SEQUENCE [LARGE SCALE GENOMIC DNA]</scope>
    <source>
        <strain evidence="1 2">NBRC 102604</strain>
    </source>
</reference>
<keyword evidence="2" id="KW-1185">Reference proteome</keyword>